<dbReference type="InterPro" id="IPR007894">
    <property type="entry name" value="MASE2"/>
</dbReference>
<dbReference type="GO" id="GO:0005886">
    <property type="term" value="C:plasma membrane"/>
    <property type="evidence" value="ECO:0007669"/>
    <property type="project" value="TreeGrafter"/>
</dbReference>
<organism evidence="5 6">
    <name type="scientific">Pandoraea anhela</name>
    <dbReference type="NCBI Taxonomy" id="2508295"/>
    <lineage>
        <taxon>Bacteria</taxon>
        <taxon>Pseudomonadati</taxon>
        <taxon>Pseudomonadota</taxon>
        <taxon>Betaproteobacteria</taxon>
        <taxon>Burkholderiales</taxon>
        <taxon>Burkholderiaceae</taxon>
        <taxon>Pandoraea</taxon>
    </lineage>
</organism>
<evidence type="ECO:0000256" key="1">
    <source>
        <dbReference type="ARBA" id="ARBA00012528"/>
    </source>
</evidence>
<protein>
    <recommendedName>
        <fullName evidence="1">diguanylate cyclase</fullName>
        <ecNumber evidence="1">2.7.7.65</ecNumber>
    </recommendedName>
</protein>
<dbReference type="Pfam" id="PF05230">
    <property type="entry name" value="MASE2"/>
    <property type="match status" value="1"/>
</dbReference>
<dbReference type="SUPFAM" id="SSF55073">
    <property type="entry name" value="Nucleotide cyclase"/>
    <property type="match status" value="1"/>
</dbReference>
<evidence type="ECO:0000256" key="3">
    <source>
        <dbReference type="SAM" id="Phobius"/>
    </source>
</evidence>
<keyword evidence="3" id="KW-1133">Transmembrane helix</keyword>
<evidence type="ECO:0000259" key="4">
    <source>
        <dbReference type="PROSITE" id="PS50887"/>
    </source>
</evidence>
<keyword evidence="6" id="KW-1185">Reference proteome</keyword>
<dbReference type="NCBIfam" id="TIGR00254">
    <property type="entry name" value="GGDEF"/>
    <property type="match status" value="1"/>
</dbReference>
<dbReference type="EC" id="2.7.7.65" evidence="1"/>
<feature type="transmembrane region" description="Helical" evidence="3">
    <location>
        <begin position="148"/>
        <end position="166"/>
    </location>
</feature>
<dbReference type="GO" id="GO:0052621">
    <property type="term" value="F:diguanylate cyclase activity"/>
    <property type="evidence" value="ECO:0007669"/>
    <property type="project" value="UniProtKB-EC"/>
</dbReference>
<dbReference type="CDD" id="cd01949">
    <property type="entry name" value="GGDEF"/>
    <property type="match status" value="1"/>
</dbReference>
<evidence type="ECO:0000313" key="5">
    <source>
        <dbReference type="EMBL" id="VVE55339.1"/>
    </source>
</evidence>
<dbReference type="InterPro" id="IPR000160">
    <property type="entry name" value="GGDEF_dom"/>
</dbReference>
<feature type="transmembrane region" description="Helical" evidence="3">
    <location>
        <begin position="16"/>
        <end position="38"/>
    </location>
</feature>
<accession>A0A5E4Z2H6</accession>
<keyword evidence="3" id="KW-0472">Membrane</keyword>
<gene>
    <name evidence="5" type="ORF">PAN31108_04998</name>
</gene>
<dbReference type="AlphaFoldDB" id="A0A5E4Z2H6"/>
<dbReference type="Pfam" id="PF00990">
    <property type="entry name" value="GGDEF"/>
    <property type="match status" value="1"/>
</dbReference>
<dbReference type="PROSITE" id="PS50887">
    <property type="entry name" value="GGDEF"/>
    <property type="match status" value="1"/>
</dbReference>
<keyword evidence="3" id="KW-0812">Transmembrane</keyword>
<dbReference type="Gene3D" id="3.30.70.270">
    <property type="match status" value="1"/>
</dbReference>
<name>A0A5E4Z2H6_9BURK</name>
<dbReference type="InterPro" id="IPR043128">
    <property type="entry name" value="Rev_trsase/Diguanyl_cyclase"/>
</dbReference>
<dbReference type="InterPro" id="IPR050469">
    <property type="entry name" value="Diguanylate_Cyclase"/>
</dbReference>
<proteinExistence type="predicted"/>
<dbReference type="PANTHER" id="PTHR45138:SF9">
    <property type="entry name" value="DIGUANYLATE CYCLASE DGCM-RELATED"/>
    <property type="match status" value="1"/>
</dbReference>
<dbReference type="SMART" id="SM00267">
    <property type="entry name" value="GGDEF"/>
    <property type="match status" value="1"/>
</dbReference>
<reference evidence="5 6" key="1">
    <citation type="submission" date="2019-08" db="EMBL/GenBank/DDBJ databases">
        <authorList>
            <person name="Peeters C."/>
        </authorList>
    </citation>
    <scope>NUCLEOTIDE SEQUENCE [LARGE SCALE GENOMIC DNA]</scope>
    <source>
        <strain evidence="5 6">LMG 31108</strain>
    </source>
</reference>
<evidence type="ECO:0000313" key="6">
    <source>
        <dbReference type="Proteomes" id="UP000406256"/>
    </source>
</evidence>
<comment type="catalytic activity">
    <reaction evidence="2">
        <text>2 GTP = 3',3'-c-di-GMP + 2 diphosphate</text>
        <dbReference type="Rhea" id="RHEA:24898"/>
        <dbReference type="ChEBI" id="CHEBI:33019"/>
        <dbReference type="ChEBI" id="CHEBI:37565"/>
        <dbReference type="ChEBI" id="CHEBI:58805"/>
        <dbReference type="EC" id="2.7.7.65"/>
    </reaction>
</comment>
<dbReference type="PANTHER" id="PTHR45138">
    <property type="entry name" value="REGULATORY COMPONENTS OF SENSORY TRANSDUCTION SYSTEM"/>
    <property type="match status" value="1"/>
</dbReference>
<dbReference type="GO" id="GO:1902201">
    <property type="term" value="P:negative regulation of bacterial-type flagellum-dependent cell motility"/>
    <property type="evidence" value="ECO:0007669"/>
    <property type="project" value="TreeGrafter"/>
</dbReference>
<feature type="transmembrane region" description="Helical" evidence="3">
    <location>
        <begin position="44"/>
        <end position="62"/>
    </location>
</feature>
<sequence length="365" mass="39824">MESRREKGLKFSRRVFVLRSTGCALSAILVLASIYPLGAHPLTLTLWGVNAFVWPIIAYTRASRAADPIRVERVNLLCDSLFGGAWVSAMHFADAPSAVLISMLLMHNASVGGARLMLQGAVVIGLGVAIAGMLTGFRMSLATDVSQVAACFPMLMFYPSVVGLSSHKLARRLSQSKRAIRDMSGQDELTQLKNRHLWMKAFTESFESIQRGGMKVACVAIIDVDEFKYVNDTYGHLRGDAFLRGLGGILREHQSDLVSAGRYGGDEFCMLFNRQALSSVCQRLEAIRGSFLLHACRDGDTVPVTLSIGVAEFDATFETPSDWLAAADAALYSAKRSGRNTVAVWDPDTRQANQSGDEVNRTHAQ</sequence>
<feature type="transmembrane region" description="Helical" evidence="3">
    <location>
        <begin position="113"/>
        <end position="136"/>
    </location>
</feature>
<dbReference type="EMBL" id="CABPSB010000031">
    <property type="protein sequence ID" value="VVE55339.1"/>
    <property type="molecule type" value="Genomic_DNA"/>
</dbReference>
<feature type="domain" description="GGDEF" evidence="4">
    <location>
        <begin position="215"/>
        <end position="347"/>
    </location>
</feature>
<evidence type="ECO:0000256" key="2">
    <source>
        <dbReference type="ARBA" id="ARBA00034247"/>
    </source>
</evidence>
<dbReference type="InterPro" id="IPR029787">
    <property type="entry name" value="Nucleotide_cyclase"/>
</dbReference>
<dbReference type="GO" id="GO:0043709">
    <property type="term" value="P:cell adhesion involved in single-species biofilm formation"/>
    <property type="evidence" value="ECO:0007669"/>
    <property type="project" value="TreeGrafter"/>
</dbReference>
<dbReference type="Proteomes" id="UP000406256">
    <property type="component" value="Unassembled WGS sequence"/>
</dbReference>